<keyword evidence="1" id="KW-0732">Signal</keyword>
<feature type="signal peptide" evidence="1">
    <location>
        <begin position="1"/>
        <end position="19"/>
    </location>
</feature>
<protein>
    <recommendedName>
        <fullName evidence="4">RxLR effector candidate protein</fullName>
    </recommendedName>
</protein>
<organism evidence="2 3">
    <name type="scientific">Hyaloperonospora brassicae</name>
    <name type="common">Brassica downy mildew</name>
    <name type="synonym">Peronospora brassicae</name>
    <dbReference type="NCBI Taxonomy" id="162125"/>
    <lineage>
        <taxon>Eukaryota</taxon>
        <taxon>Sar</taxon>
        <taxon>Stramenopiles</taxon>
        <taxon>Oomycota</taxon>
        <taxon>Peronosporomycetes</taxon>
        <taxon>Peronosporales</taxon>
        <taxon>Peronosporaceae</taxon>
        <taxon>Hyaloperonospora</taxon>
    </lineage>
</organism>
<sequence length="390" mass="43052">MRLTCFLALTCAVLERSHAIAESEVALTSDIAPVSRILQPNAQSAEYSSERKSLRSRDSPEEEATALLAVDEERVLEPAGLLAPLLDKVANVMKKIWSKPSQFLPVQLKLDQPKLSRSNFDQLELNQLKLDQIKLGQLKPPQPVPGQFELHVPPHQIGKRTSTMQRSERVADLVAYGRGKARPSTLQQSERLTDSVAFGHKAAGPSALKKSKRAADLVAHSQKKATTPTMKHPREWQIYRVLLESSVSSRDLRSKGARLVDVDGSKRIRARLSLHVTLRAAWALGKCGPAIRQKDECLDSLKAGMPIVEQDDVRLDKNMQPADTAADEAHGLNVVASLALLMLLERLKRTHIGKHSPVQSIGDKFATEEQQFELVGNAHSYAVIDLPLAK</sequence>
<evidence type="ECO:0000313" key="3">
    <source>
        <dbReference type="Proteomes" id="UP001162031"/>
    </source>
</evidence>
<dbReference type="AlphaFoldDB" id="A0AAV0T306"/>
<comment type="caution">
    <text evidence="2">The sequence shown here is derived from an EMBL/GenBank/DDBJ whole genome shotgun (WGS) entry which is preliminary data.</text>
</comment>
<evidence type="ECO:0000256" key="1">
    <source>
        <dbReference type="SAM" id="SignalP"/>
    </source>
</evidence>
<feature type="chain" id="PRO_5043471581" description="RxLR effector candidate protein" evidence="1">
    <location>
        <begin position="20"/>
        <end position="390"/>
    </location>
</feature>
<evidence type="ECO:0000313" key="2">
    <source>
        <dbReference type="EMBL" id="CAI5713692.1"/>
    </source>
</evidence>
<name>A0AAV0T306_HYABA</name>
<gene>
    <name evidence="2" type="ORF">HBR001_LOCUS1097</name>
</gene>
<dbReference type="Proteomes" id="UP001162031">
    <property type="component" value="Unassembled WGS sequence"/>
</dbReference>
<keyword evidence="3" id="KW-1185">Reference proteome</keyword>
<reference evidence="2" key="1">
    <citation type="submission" date="2022-12" db="EMBL/GenBank/DDBJ databases">
        <authorList>
            <person name="Webb A."/>
        </authorList>
    </citation>
    <scope>NUCLEOTIDE SEQUENCE</scope>
    <source>
        <strain evidence="2">Hp1</strain>
    </source>
</reference>
<accession>A0AAV0T306</accession>
<dbReference type="EMBL" id="CANTFL010000090">
    <property type="protein sequence ID" value="CAI5713692.1"/>
    <property type="molecule type" value="Genomic_DNA"/>
</dbReference>
<proteinExistence type="predicted"/>
<evidence type="ECO:0008006" key="4">
    <source>
        <dbReference type="Google" id="ProtNLM"/>
    </source>
</evidence>